<evidence type="ECO:0000256" key="8">
    <source>
        <dbReference type="RuleBase" id="RU364068"/>
    </source>
</evidence>
<accession>A0A8J3KII3</accession>
<organism evidence="9 10">
    <name type="scientific">Catellatospora coxensis</name>
    <dbReference type="NCBI Taxonomy" id="310354"/>
    <lineage>
        <taxon>Bacteria</taxon>
        <taxon>Bacillati</taxon>
        <taxon>Actinomycetota</taxon>
        <taxon>Actinomycetes</taxon>
        <taxon>Micromonosporales</taxon>
        <taxon>Micromonosporaceae</taxon>
        <taxon>Catellatospora</taxon>
    </lineage>
</organism>
<dbReference type="Gene3D" id="3.40.190.80">
    <property type="match status" value="1"/>
</dbReference>
<dbReference type="InterPro" id="IPR020583">
    <property type="entry name" value="Inositol_monoP_metal-BS"/>
</dbReference>
<dbReference type="InterPro" id="IPR000760">
    <property type="entry name" value="Inositol_monophosphatase-like"/>
</dbReference>
<dbReference type="PRINTS" id="PR00377">
    <property type="entry name" value="IMPHPHTASES"/>
</dbReference>
<evidence type="ECO:0000256" key="4">
    <source>
        <dbReference type="ARBA" id="ARBA00022723"/>
    </source>
</evidence>
<dbReference type="GO" id="GO:0046854">
    <property type="term" value="P:phosphatidylinositol phosphate biosynthetic process"/>
    <property type="evidence" value="ECO:0007669"/>
    <property type="project" value="InterPro"/>
</dbReference>
<proteinExistence type="inferred from homology"/>
<dbReference type="PANTHER" id="PTHR20854:SF4">
    <property type="entry name" value="INOSITOL-1-MONOPHOSPHATASE-RELATED"/>
    <property type="match status" value="1"/>
</dbReference>
<evidence type="ECO:0000256" key="3">
    <source>
        <dbReference type="ARBA" id="ARBA00009759"/>
    </source>
</evidence>
<keyword evidence="4 7" id="KW-0479">Metal-binding</keyword>
<dbReference type="SUPFAM" id="SSF56655">
    <property type="entry name" value="Carbohydrate phosphatase"/>
    <property type="match status" value="1"/>
</dbReference>
<dbReference type="CDD" id="cd01639">
    <property type="entry name" value="IMPase"/>
    <property type="match status" value="1"/>
</dbReference>
<name>A0A8J3KII3_9ACTN</name>
<dbReference type="GO" id="GO:0006020">
    <property type="term" value="P:inositol metabolic process"/>
    <property type="evidence" value="ECO:0007669"/>
    <property type="project" value="TreeGrafter"/>
</dbReference>
<keyword evidence="6 7" id="KW-0460">Magnesium</keyword>
<keyword evidence="5 8" id="KW-0378">Hydrolase</keyword>
<evidence type="ECO:0000256" key="2">
    <source>
        <dbReference type="ARBA" id="ARBA00001946"/>
    </source>
</evidence>
<reference evidence="9 10" key="1">
    <citation type="submission" date="2021-01" db="EMBL/GenBank/DDBJ databases">
        <title>Whole genome shotgun sequence of Catellatospora coxensis NBRC 107359.</title>
        <authorList>
            <person name="Komaki H."/>
            <person name="Tamura T."/>
        </authorList>
    </citation>
    <scope>NUCLEOTIDE SEQUENCE [LARGE SCALE GENOMIC DNA]</scope>
    <source>
        <strain evidence="9 10">NBRC 107359</strain>
    </source>
</reference>
<dbReference type="GO" id="GO:0046872">
    <property type="term" value="F:metal ion binding"/>
    <property type="evidence" value="ECO:0007669"/>
    <property type="project" value="UniProtKB-KW"/>
</dbReference>
<feature type="binding site" evidence="7">
    <location>
        <position position="85"/>
    </location>
    <ligand>
        <name>Mg(2+)</name>
        <dbReference type="ChEBI" id="CHEBI:18420"/>
        <label>1</label>
        <note>catalytic</note>
    </ligand>
</feature>
<protein>
    <recommendedName>
        <fullName evidence="8">Inositol-1-monophosphatase</fullName>
        <ecNumber evidence="8">3.1.3.25</ecNumber>
    </recommendedName>
</protein>
<evidence type="ECO:0000256" key="1">
    <source>
        <dbReference type="ARBA" id="ARBA00001033"/>
    </source>
</evidence>
<dbReference type="EMBL" id="BONI01000001">
    <property type="protein sequence ID" value="GIG03488.1"/>
    <property type="molecule type" value="Genomic_DNA"/>
</dbReference>
<dbReference type="RefSeq" id="WP_239167015.1">
    <property type="nucleotide sequence ID" value="NZ_BAAALC010000068.1"/>
</dbReference>
<comment type="similarity">
    <text evidence="3 8">Belongs to the inositol monophosphatase superfamily.</text>
</comment>
<comment type="catalytic activity">
    <reaction evidence="1 8">
        <text>a myo-inositol phosphate + H2O = myo-inositol + phosphate</text>
        <dbReference type="Rhea" id="RHEA:24056"/>
        <dbReference type="ChEBI" id="CHEBI:15377"/>
        <dbReference type="ChEBI" id="CHEBI:17268"/>
        <dbReference type="ChEBI" id="CHEBI:43474"/>
        <dbReference type="ChEBI" id="CHEBI:84139"/>
        <dbReference type="EC" id="3.1.3.25"/>
    </reaction>
</comment>
<dbReference type="PANTHER" id="PTHR20854">
    <property type="entry name" value="INOSITOL MONOPHOSPHATASE"/>
    <property type="match status" value="1"/>
</dbReference>
<feature type="binding site" evidence="7">
    <location>
        <position position="82"/>
    </location>
    <ligand>
        <name>Mg(2+)</name>
        <dbReference type="ChEBI" id="CHEBI:18420"/>
        <label>1</label>
        <note>catalytic</note>
    </ligand>
</feature>
<evidence type="ECO:0000313" key="10">
    <source>
        <dbReference type="Proteomes" id="UP000630887"/>
    </source>
</evidence>
<feature type="binding site" evidence="7">
    <location>
        <position position="213"/>
    </location>
    <ligand>
        <name>Mg(2+)</name>
        <dbReference type="ChEBI" id="CHEBI:18420"/>
        <label>1</label>
        <note>catalytic</note>
    </ligand>
</feature>
<evidence type="ECO:0000256" key="7">
    <source>
        <dbReference type="PIRSR" id="PIRSR600760-2"/>
    </source>
</evidence>
<dbReference type="InterPro" id="IPR033942">
    <property type="entry name" value="IMPase"/>
</dbReference>
<dbReference type="PROSITE" id="PS00630">
    <property type="entry name" value="IMP_2"/>
    <property type="match status" value="1"/>
</dbReference>
<dbReference type="AlphaFoldDB" id="A0A8J3KII3"/>
<dbReference type="InterPro" id="IPR020550">
    <property type="entry name" value="Inositol_monophosphatase_CS"/>
</dbReference>
<feature type="binding site" evidence="7">
    <location>
        <position position="66"/>
    </location>
    <ligand>
        <name>Mg(2+)</name>
        <dbReference type="ChEBI" id="CHEBI:18420"/>
        <label>1</label>
        <note>catalytic</note>
    </ligand>
</feature>
<dbReference type="Gene3D" id="3.30.540.10">
    <property type="entry name" value="Fructose-1,6-Bisphosphatase, subunit A, domain 1"/>
    <property type="match status" value="1"/>
</dbReference>
<comment type="caution">
    <text evidence="9">The sequence shown here is derived from an EMBL/GenBank/DDBJ whole genome shotgun (WGS) entry which is preliminary data.</text>
</comment>
<comment type="cofactor">
    <cofactor evidence="2 7 8">
        <name>Mg(2+)</name>
        <dbReference type="ChEBI" id="CHEBI:18420"/>
    </cofactor>
</comment>
<evidence type="ECO:0000313" key="9">
    <source>
        <dbReference type="EMBL" id="GIG03488.1"/>
    </source>
</evidence>
<evidence type="ECO:0000256" key="5">
    <source>
        <dbReference type="ARBA" id="ARBA00022801"/>
    </source>
</evidence>
<keyword evidence="10" id="KW-1185">Reference proteome</keyword>
<gene>
    <name evidence="9" type="primary">suhB</name>
    <name evidence="9" type="ORF">Cco03nite_01880</name>
</gene>
<dbReference type="Proteomes" id="UP000630887">
    <property type="component" value="Unassembled WGS sequence"/>
</dbReference>
<dbReference type="EC" id="3.1.3.25" evidence="8"/>
<dbReference type="Pfam" id="PF00459">
    <property type="entry name" value="Inositol_P"/>
    <property type="match status" value="1"/>
</dbReference>
<dbReference type="GO" id="GO:0007165">
    <property type="term" value="P:signal transduction"/>
    <property type="evidence" value="ECO:0007669"/>
    <property type="project" value="TreeGrafter"/>
</dbReference>
<dbReference type="GO" id="GO:0008934">
    <property type="term" value="F:inositol monophosphate 1-phosphatase activity"/>
    <property type="evidence" value="ECO:0007669"/>
    <property type="project" value="InterPro"/>
</dbReference>
<dbReference type="PROSITE" id="PS00629">
    <property type="entry name" value="IMP_1"/>
    <property type="match status" value="1"/>
</dbReference>
<evidence type="ECO:0000256" key="6">
    <source>
        <dbReference type="ARBA" id="ARBA00022842"/>
    </source>
</evidence>
<sequence>MNRYDHLLPIACEAVDIAREIFLTSAPGIITAKGDRDMASEVDFAIERRLAAFLRETTPDIAFLGEEDGKQGEPSELTWALDPVDGTVNFIHGSPLCGISLALMCGRDPVLGVVDLPFLDLRYTATRNGGAHCGTRRLAVSSTATLTEAVVAMGDYAVGPGSAAKNRTRLAVTGRLANGVQRIRMHGSAAIDLVWLAEGRVDGVVMLSNNPWDTAAGVVIASEAGAKVADRDGSPHTAESSATIAANEELCARLLQLVNGDAADRAEWPARVI</sequence>